<dbReference type="PANTHER" id="PTHR10083">
    <property type="entry name" value="KUNITZ-TYPE PROTEASE INHIBITOR-RELATED"/>
    <property type="match status" value="1"/>
</dbReference>
<organism evidence="6 7">
    <name type="scientific">Triplophysa tibetana</name>
    <dbReference type="NCBI Taxonomy" id="1572043"/>
    <lineage>
        <taxon>Eukaryota</taxon>
        <taxon>Metazoa</taxon>
        <taxon>Chordata</taxon>
        <taxon>Craniata</taxon>
        <taxon>Vertebrata</taxon>
        <taxon>Euteleostomi</taxon>
        <taxon>Actinopterygii</taxon>
        <taxon>Neopterygii</taxon>
        <taxon>Teleostei</taxon>
        <taxon>Ostariophysi</taxon>
        <taxon>Cypriniformes</taxon>
        <taxon>Nemacheilidae</taxon>
        <taxon>Triplophysa</taxon>
    </lineage>
</organism>
<name>A0A5A9NXH6_9TELE</name>
<feature type="compositionally biased region" description="Low complexity" evidence="4">
    <location>
        <begin position="1"/>
        <end position="11"/>
    </location>
</feature>
<dbReference type="GO" id="GO:0005615">
    <property type="term" value="C:extracellular space"/>
    <property type="evidence" value="ECO:0007669"/>
    <property type="project" value="TreeGrafter"/>
</dbReference>
<keyword evidence="1" id="KW-0646">Protease inhibitor</keyword>
<evidence type="ECO:0000259" key="5">
    <source>
        <dbReference type="PROSITE" id="PS50279"/>
    </source>
</evidence>
<sequence length="175" mass="19659">MVGPRGIPGIPGERGEQGETGPDGHKGDRGEPGMTEDAIRTYVRTEMNQHCVFLGQQLRVVMNTNDPDYEHIYSIETYDDDAPIVDTVDYDTTFNKSQGETVSADSLKTERTKRQVKSEDLCLLPMDEGNCSRYTLRWYFNSEVGACRPFIYSGCGGNANRYLQKEECGQHCLSQ</sequence>
<reference evidence="6 7" key="1">
    <citation type="journal article" date="2019" name="Mol. Ecol. Resour.">
        <title>Chromosome-level genome assembly of Triplophysa tibetana, a fish adapted to the harsh high-altitude environment of the Tibetan Plateau.</title>
        <authorList>
            <person name="Yang X."/>
            <person name="Liu H."/>
            <person name="Ma Z."/>
            <person name="Zou Y."/>
            <person name="Zou M."/>
            <person name="Mao Y."/>
            <person name="Li X."/>
            <person name="Wang H."/>
            <person name="Chen T."/>
            <person name="Wang W."/>
            <person name="Yang R."/>
        </authorList>
    </citation>
    <scope>NUCLEOTIDE SEQUENCE [LARGE SCALE GENOMIC DNA]</scope>
    <source>
        <strain evidence="6">TTIB1903HZAU</strain>
        <tissue evidence="6">Muscle</tissue>
    </source>
</reference>
<protein>
    <submittedName>
        <fullName evidence="6">Collagen alpha-1(VII) chain</fullName>
    </submittedName>
</protein>
<dbReference type="GO" id="GO:0005581">
    <property type="term" value="C:collagen trimer"/>
    <property type="evidence" value="ECO:0007669"/>
    <property type="project" value="UniProtKB-KW"/>
</dbReference>
<evidence type="ECO:0000256" key="3">
    <source>
        <dbReference type="ARBA" id="ARBA00023157"/>
    </source>
</evidence>
<evidence type="ECO:0000256" key="1">
    <source>
        <dbReference type="ARBA" id="ARBA00022690"/>
    </source>
</evidence>
<dbReference type="InterPro" id="IPR002223">
    <property type="entry name" value="Kunitz_BPTI"/>
</dbReference>
<feature type="region of interest" description="Disordered" evidence="4">
    <location>
        <begin position="1"/>
        <end position="34"/>
    </location>
</feature>
<dbReference type="Pfam" id="PF00014">
    <property type="entry name" value="Kunitz_BPTI"/>
    <property type="match status" value="1"/>
</dbReference>
<dbReference type="PANTHER" id="PTHR10083:SF328">
    <property type="entry name" value="TISSUE FACTOR PATHWAY INHIBITOR"/>
    <property type="match status" value="1"/>
</dbReference>
<dbReference type="Gene3D" id="4.10.410.10">
    <property type="entry name" value="Pancreatic trypsin inhibitor Kunitz domain"/>
    <property type="match status" value="1"/>
</dbReference>
<comment type="caution">
    <text evidence="6">The sequence shown here is derived from an EMBL/GenBank/DDBJ whole genome shotgun (WGS) entry which is preliminary data.</text>
</comment>
<feature type="compositionally biased region" description="Basic and acidic residues" evidence="4">
    <location>
        <begin position="13"/>
        <end position="31"/>
    </location>
</feature>
<dbReference type="CDD" id="cd22627">
    <property type="entry name" value="Kunitz_collagen_alpha1_VII"/>
    <property type="match status" value="1"/>
</dbReference>
<keyword evidence="7" id="KW-1185">Reference proteome</keyword>
<keyword evidence="3" id="KW-1015">Disulfide bond</keyword>
<dbReference type="InterPro" id="IPR020901">
    <property type="entry name" value="Prtase_inh_Kunz-CS"/>
</dbReference>
<evidence type="ECO:0000313" key="6">
    <source>
        <dbReference type="EMBL" id="KAA0713057.1"/>
    </source>
</evidence>
<feature type="domain" description="BPTI/Kunitz inhibitor" evidence="5">
    <location>
        <begin position="122"/>
        <end position="172"/>
    </location>
</feature>
<keyword evidence="6" id="KW-0176">Collagen</keyword>
<dbReference type="EMBL" id="SOYY01000013">
    <property type="protein sequence ID" value="KAA0713057.1"/>
    <property type="molecule type" value="Genomic_DNA"/>
</dbReference>
<gene>
    <name evidence="6" type="ORF">E1301_Tti016464</name>
</gene>
<dbReference type="PROSITE" id="PS00280">
    <property type="entry name" value="BPTI_KUNITZ_1"/>
    <property type="match status" value="1"/>
</dbReference>
<dbReference type="InterPro" id="IPR036880">
    <property type="entry name" value="Kunitz_BPTI_sf"/>
</dbReference>
<dbReference type="Gene3D" id="1.20.5.320">
    <property type="entry name" value="6-Phosphogluconate Dehydrogenase, domain 3"/>
    <property type="match status" value="1"/>
</dbReference>
<evidence type="ECO:0000313" key="7">
    <source>
        <dbReference type="Proteomes" id="UP000324632"/>
    </source>
</evidence>
<evidence type="ECO:0000256" key="4">
    <source>
        <dbReference type="SAM" id="MobiDB-lite"/>
    </source>
</evidence>
<dbReference type="FunFam" id="4.10.410.10:FF:000020">
    <property type="entry name" value="Collagen, type VI, alpha 3"/>
    <property type="match status" value="1"/>
</dbReference>
<proteinExistence type="predicted"/>
<dbReference type="GO" id="GO:0004867">
    <property type="term" value="F:serine-type endopeptidase inhibitor activity"/>
    <property type="evidence" value="ECO:0007669"/>
    <property type="project" value="UniProtKB-KW"/>
</dbReference>
<dbReference type="AlphaFoldDB" id="A0A5A9NXH6"/>
<dbReference type="SMART" id="SM00131">
    <property type="entry name" value="KU"/>
    <property type="match status" value="1"/>
</dbReference>
<dbReference type="SUPFAM" id="SSF57362">
    <property type="entry name" value="BPTI-like"/>
    <property type="match status" value="1"/>
</dbReference>
<dbReference type="PRINTS" id="PR00759">
    <property type="entry name" value="BASICPTASE"/>
</dbReference>
<dbReference type="InterPro" id="IPR050098">
    <property type="entry name" value="TFPI/VKTCI-like"/>
</dbReference>
<accession>A0A5A9NXH6</accession>
<dbReference type="PROSITE" id="PS50279">
    <property type="entry name" value="BPTI_KUNITZ_2"/>
    <property type="match status" value="1"/>
</dbReference>
<dbReference type="Proteomes" id="UP000324632">
    <property type="component" value="Chromosome 13"/>
</dbReference>
<keyword evidence="2" id="KW-0722">Serine protease inhibitor</keyword>
<evidence type="ECO:0000256" key="2">
    <source>
        <dbReference type="ARBA" id="ARBA00022900"/>
    </source>
</evidence>